<organism evidence="2 3">
    <name type="scientific">Arthrobacter ulcerisalmonis</name>
    <dbReference type="NCBI Taxonomy" id="2483813"/>
    <lineage>
        <taxon>Bacteria</taxon>
        <taxon>Bacillati</taxon>
        <taxon>Actinomycetota</taxon>
        <taxon>Actinomycetes</taxon>
        <taxon>Micrococcales</taxon>
        <taxon>Micrococcaceae</taxon>
        <taxon>Arthrobacter</taxon>
    </lineage>
</organism>
<evidence type="ECO:0000256" key="1">
    <source>
        <dbReference type="SAM" id="MobiDB-lite"/>
    </source>
</evidence>
<protein>
    <submittedName>
        <fullName evidence="2">Uncharacterized protein</fullName>
    </submittedName>
</protein>
<reference evidence="2 3" key="1">
    <citation type="submission" date="2018-11" db="EMBL/GenBank/DDBJ databases">
        <authorList>
            <person name="Criscuolo A."/>
        </authorList>
    </citation>
    <scope>NUCLEOTIDE SEQUENCE [LARGE SCALE GENOMIC DNA]</scope>
    <source>
        <strain evidence="2">AT11b</strain>
    </source>
</reference>
<name>A0A3P5WDH0_9MICC</name>
<evidence type="ECO:0000313" key="2">
    <source>
        <dbReference type="EMBL" id="VDC18488.1"/>
    </source>
</evidence>
<proteinExistence type="predicted"/>
<dbReference type="AlphaFoldDB" id="A0A3P5WDH0"/>
<gene>
    <name evidence="2" type="ORF">PSET11_00341</name>
</gene>
<accession>A0A3P5WDH0</accession>
<feature type="region of interest" description="Disordered" evidence="1">
    <location>
        <begin position="1"/>
        <end position="25"/>
    </location>
</feature>
<sequence length="95" mass="10122">MNLTARRINSAGLSSATSNGTAATPTMPVYPVADWTLLEPGEIVWIGRGNVPADEGSVDGLMEDGSIVWVCPGGASTRRMVHRSDGDRIWSLRPI</sequence>
<dbReference type="Proteomes" id="UP000280861">
    <property type="component" value="Unassembled WGS sequence"/>
</dbReference>
<dbReference type="EMBL" id="UXAU01000009">
    <property type="protein sequence ID" value="VDC18488.1"/>
    <property type="molecule type" value="Genomic_DNA"/>
</dbReference>
<feature type="compositionally biased region" description="Polar residues" evidence="1">
    <location>
        <begin position="11"/>
        <end position="24"/>
    </location>
</feature>
<keyword evidence="3" id="KW-1185">Reference proteome</keyword>
<evidence type="ECO:0000313" key="3">
    <source>
        <dbReference type="Proteomes" id="UP000280861"/>
    </source>
</evidence>